<proteinExistence type="predicted"/>
<organism evidence="1 2">
    <name type="scientific">Paracoccus liaowanqingii</name>
    <dbReference type="NCBI Taxonomy" id="2560053"/>
    <lineage>
        <taxon>Bacteria</taxon>
        <taxon>Pseudomonadati</taxon>
        <taxon>Pseudomonadota</taxon>
        <taxon>Alphaproteobacteria</taxon>
        <taxon>Rhodobacterales</taxon>
        <taxon>Paracoccaceae</taxon>
        <taxon>Paracoccus</taxon>
    </lineage>
</organism>
<name>A0A4Z1CAW9_9RHOB</name>
<evidence type="ECO:0008006" key="3">
    <source>
        <dbReference type="Google" id="ProtNLM"/>
    </source>
</evidence>
<dbReference type="AlphaFoldDB" id="A0A4Z1CAW9"/>
<evidence type="ECO:0000313" key="1">
    <source>
        <dbReference type="EMBL" id="TGN62495.1"/>
    </source>
</evidence>
<dbReference type="EMBL" id="SRPG01000042">
    <property type="protein sequence ID" value="TGN62495.1"/>
    <property type="molecule type" value="Genomic_DNA"/>
</dbReference>
<keyword evidence="2" id="KW-1185">Reference proteome</keyword>
<accession>A0A4Z1CAW9</accession>
<dbReference type="Proteomes" id="UP000297972">
    <property type="component" value="Unassembled WGS sequence"/>
</dbReference>
<evidence type="ECO:0000313" key="2">
    <source>
        <dbReference type="Proteomes" id="UP000297972"/>
    </source>
</evidence>
<protein>
    <recommendedName>
        <fullName evidence="3">Peptidase C39 domain-containing protein</fullName>
    </recommendedName>
</protein>
<sequence>MPRVLHPGADLVAPYQQGQLDSLCGLYAVINAIRVVHAPKHPLSGKMSRHLFHAGAKALMSASGSRQALHQGMSAGRQYKLAKVLMRTPALASLPPLQLREKRPRLRSRSDLELFVRKTIGRGAVLLVDLEGRLSHHTVIIGLSNQRLLLCDSSGMRFVYASTIARADDRLSFRQIASVPHLTHASHRDAATLPCTWSERLLTHSRQGIHCQAGNTSLSL</sequence>
<reference evidence="1 2" key="1">
    <citation type="submission" date="2019-03" db="EMBL/GenBank/DDBJ databases">
        <authorList>
            <person name="Li J."/>
        </authorList>
    </citation>
    <scope>NUCLEOTIDE SEQUENCE [LARGE SCALE GENOMIC DNA]</scope>
    <source>
        <strain evidence="1 2">3058</strain>
    </source>
</reference>
<gene>
    <name evidence="1" type="ORF">E4L95_06365</name>
</gene>
<comment type="caution">
    <text evidence="1">The sequence shown here is derived from an EMBL/GenBank/DDBJ whole genome shotgun (WGS) entry which is preliminary data.</text>
</comment>